<dbReference type="EMBL" id="SCLX01000045">
    <property type="protein sequence ID" value="RXF57294.1"/>
    <property type="molecule type" value="Genomic_DNA"/>
</dbReference>
<accession>A0A109DPP0</accession>
<dbReference type="EMBL" id="NKLP01000115">
    <property type="protein sequence ID" value="TDN31278.1"/>
    <property type="molecule type" value="Genomic_DNA"/>
</dbReference>
<gene>
    <name evidence="2" type="ORF">ABVC42_04135</name>
    <name evidence="1" type="ORF">AEL95_08225</name>
    <name evidence="4" type="ORF">CEE75_06385</name>
    <name evidence="3" type="ORF">ERD32_07825</name>
</gene>
<reference evidence="4 7" key="2">
    <citation type="submission" date="2017-06" db="EMBL/GenBank/DDBJ databases">
        <authorList>
            <person name="Swanenburg J."/>
            <person name="Kort R."/>
        </authorList>
    </citation>
    <scope>NUCLEOTIDE SEQUENCE [LARGE SCALE GENOMIC DNA]</scope>
    <source>
        <strain evidence="4 7">RL05</strain>
    </source>
</reference>
<proteinExistence type="predicted"/>
<dbReference type="AlphaFoldDB" id="A0A109DPP0"/>
<evidence type="ECO:0000313" key="6">
    <source>
        <dbReference type="Proteomes" id="UP000289808"/>
    </source>
</evidence>
<reference evidence="2" key="4">
    <citation type="submission" date="2024-06" db="EMBL/GenBank/DDBJ databases">
        <title>Vaginal Lactobacillus fatty acid response mechanisms reveal a metabolite-targeted strategy for bacterial vaginosis treatment.</title>
        <authorList>
            <person name="Zhu M."/>
            <person name="Blainey P.C."/>
            <person name="Bloom S.M."/>
            <person name="Kwon D.S."/>
        </authorList>
    </citation>
    <scope>NUCLEOTIDE SEQUENCE</scope>
    <source>
        <strain evidence="2">194_F1_1</strain>
    </source>
</reference>
<evidence type="ECO:0000313" key="8">
    <source>
        <dbReference type="Proteomes" id="UP001434419"/>
    </source>
</evidence>
<keyword evidence="8" id="KW-1185">Reference proteome</keyword>
<dbReference type="RefSeq" id="WP_005719666.1">
    <property type="nucleotide sequence ID" value="NZ_CAZZQD010000001.1"/>
</dbReference>
<dbReference type="Proteomes" id="UP000295195">
    <property type="component" value="Unassembled WGS sequence"/>
</dbReference>
<comment type="caution">
    <text evidence="1">The sequence shown here is derived from an EMBL/GenBank/DDBJ whole genome shotgun (WGS) entry which is preliminary data.</text>
</comment>
<reference evidence="1 5" key="1">
    <citation type="journal article" date="2016" name="Microbiology (Mosc.)">
        <title>Comparison of Lactobacillus crispatus isolates from Lactobacillus-dominated vaginal microbiomes with isolates from microbiomes containing bacterial vaginosis-associated bacteria.</title>
        <authorList>
            <person name="Abdelmaksoud A.A."/>
            <person name="Koparde V.N."/>
            <person name="Sheth N.U."/>
            <person name="Serrano M.G."/>
            <person name="Glascock A.L."/>
            <person name="Fettweis J.M."/>
            <person name="Strauss Iii J.F."/>
            <person name="Buck G.A."/>
            <person name="Jefferson K.K."/>
        </authorList>
    </citation>
    <scope>NUCLEOTIDE SEQUENCE [LARGE SCALE GENOMIC DNA]</scope>
    <source>
        <strain evidence="1 5">VMC3</strain>
    </source>
</reference>
<dbReference type="Proteomes" id="UP001434419">
    <property type="component" value="Unassembled WGS sequence"/>
</dbReference>
<reference evidence="3 6" key="3">
    <citation type="submission" date="2019-01" db="EMBL/GenBank/DDBJ databases">
        <title>The genome sequence of Lactobacillus crispatus L49.</title>
        <authorList>
            <person name="Zhong J."/>
            <person name="Zhang J."/>
        </authorList>
    </citation>
    <scope>NUCLEOTIDE SEQUENCE [LARGE SCALE GENOMIC DNA]</scope>
    <source>
        <strain evidence="3 6">L49</strain>
    </source>
</reference>
<dbReference type="EMBL" id="JBETVU010000012">
    <property type="protein sequence ID" value="MES5149117.1"/>
    <property type="molecule type" value="Genomic_DNA"/>
</dbReference>
<evidence type="ECO:0000313" key="7">
    <source>
        <dbReference type="Proteomes" id="UP000295195"/>
    </source>
</evidence>
<dbReference type="Proteomes" id="UP000289808">
    <property type="component" value="Unassembled WGS sequence"/>
</dbReference>
<protein>
    <submittedName>
        <fullName evidence="1">Uncharacterized protein</fullName>
    </submittedName>
</protein>
<dbReference type="Proteomes" id="UP000067598">
    <property type="component" value="Unassembled WGS sequence"/>
</dbReference>
<evidence type="ECO:0000313" key="3">
    <source>
        <dbReference type="EMBL" id="RXF57294.1"/>
    </source>
</evidence>
<dbReference type="EMBL" id="LJGP01000036">
    <property type="protein sequence ID" value="KWU03223.1"/>
    <property type="molecule type" value="Genomic_DNA"/>
</dbReference>
<evidence type="ECO:0000313" key="5">
    <source>
        <dbReference type="Proteomes" id="UP000067598"/>
    </source>
</evidence>
<organism evidence="1 5">
    <name type="scientific">Lactobacillus crispatus</name>
    <dbReference type="NCBI Taxonomy" id="47770"/>
    <lineage>
        <taxon>Bacteria</taxon>
        <taxon>Bacillati</taxon>
        <taxon>Bacillota</taxon>
        <taxon>Bacilli</taxon>
        <taxon>Lactobacillales</taxon>
        <taxon>Lactobacillaceae</taxon>
        <taxon>Lactobacillus</taxon>
    </lineage>
</organism>
<dbReference type="STRING" id="47770.GCA_001567095_01104"/>
<evidence type="ECO:0000313" key="2">
    <source>
        <dbReference type="EMBL" id="MES5149117.1"/>
    </source>
</evidence>
<evidence type="ECO:0000313" key="4">
    <source>
        <dbReference type="EMBL" id="TDN31278.1"/>
    </source>
</evidence>
<dbReference type="PATRIC" id="fig|47770.28.peg.1119"/>
<sequence>MTDFTEFESTIFSSDDNFAIRKIKHNVILTYCTQDGEKEYESLSKNTYRVFFENNLEVSRLYPPDEFSHNWLIQILMPQLSIDSLKSMAIALTTLERIAQSQEGMQLSEYVKNSELVEIKSWFDLRNKLRKISKAYSLIKQSTDQTTQWLGSDGHRYREVILANSLRLNYGQDEVVRLIPIKNNWVIQFVKTDFSATDGVIDQLFAALTLLTQYVKQI</sequence>
<evidence type="ECO:0000313" key="1">
    <source>
        <dbReference type="EMBL" id="KWU03223.1"/>
    </source>
</evidence>
<name>A0A109DPP0_9LACO</name>